<keyword evidence="2" id="KW-0963">Cytoplasm</keyword>
<dbReference type="InterPro" id="IPR002108">
    <property type="entry name" value="ADF-H"/>
</dbReference>
<dbReference type="Gene3D" id="3.40.20.10">
    <property type="entry name" value="Severin"/>
    <property type="match status" value="1"/>
</dbReference>
<dbReference type="AlphaFoldDB" id="A0A2P4ZDW7"/>
<keyword evidence="5" id="KW-1185">Reference proteome</keyword>
<dbReference type="GO" id="GO:0034316">
    <property type="term" value="P:negative regulation of Arp2/3 complex-mediated actin nucleation"/>
    <property type="evidence" value="ECO:0007669"/>
    <property type="project" value="TreeGrafter"/>
</dbReference>
<dbReference type="InterPro" id="IPR011171">
    <property type="entry name" value="GMF"/>
</dbReference>
<dbReference type="PANTHER" id="PTHR11249:SF2">
    <property type="entry name" value="GLIA MATURATION FACTOR"/>
    <property type="match status" value="1"/>
</dbReference>
<dbReference type="Proteomes" id="UP000054821">
    <property type="component" value="Unassembled WGS sequence"/>
</dbReference>
<dbReference type="RefSeq" id="XP_018660262.2">
    <property type="nucleotide sequence ID" value="XM_018806435.2"/>
</dbReference>
<dbReference type="CDD" id="cd11283">
    <property type="entry name" value="ADF_GMF-beta_like"/>
    <property type="match status" value="1"/>
</dbReference>
<reference evidence="4 5" key="1">
    <citation type="journal article" date="2016" name="Genome Announc.">
        <title>Draft Whole-Genome Sequence of Trichoderma gamsii T6085, a Promising Biocontrol Agent of Fusarium Head Blight on Wheat.</title>
        <authorList>
            <person name="Baroncelli R."/>
            <person name="Zapparata A."/>
            <person name="Piaggeschi G."/>
            <person name="Sarrocco S."/>
            <person name="Vannacci G."/>
        </authorList>
    </citation>
    <scope>NUCLEOTIDE SEQUENCE [LARGE SCALE GENOMIC DNA]</scope>
    <source>
        <strain evidence="4 5">T6085</strain>
    </source>
</reference>
<comment type="subcellular location">
    <subcellularLocation>
        <location evidence="2">Cytoplasm</location>
    </subcellularLocation>
    <subcellularLocation>
        <location evidence="2">Nucleus</location>
    </subcellularLocation>
</comment>
<dbReference type="SUPFAM" id="SSF55753">
    <property type="entry name" value="Actin depolymerizing proteins"/>
    <property type="match status" value="1"/>
</dbReference>
<dbReference type="PROSITE" id="PS51263">
    <property type="entry name" value="ADF_H"/>
    <property type="match status" value="1"/>
</dbReference>
<dbReference type="PIRSF" id="PIRSF001788">
    <property type="entry name" value="GMF-beta"/>
    <property type="match status" value="1"/>
</dbReference>
<comment type="similarity">
    <text evidence="1 2">Belongs to the actin-binding proteins ADF family. GMF subfamily.</text>
</comment>
<feature type="domain" description="ADF-H" evidence="3">
    <location>
        <begin position="6"/>
        <end position="141"/>
    </location>
</feature>
<dbReference type="GO" id="GO:0005634">
    <property type="term" value="C:nucleus"/>
    <property type="evidence" value="ECO:0007669"/>
    <property type="project" value="UniProtKB-SubCell"/>
</dbReference>
<evidence type="ECO:0000256" key="1">
    <source>
        <dbReference type="ARBA" id="ARBA00010055"/>
    </source>
</evidence>
<dbReference type="GO" id="GO:0003779">
    <property type="term" value="F:actin binding"/>
    <property type="evidence" value="ECO:0007669"/>
    <property type="project" value="InterPro"/>
</dbReference>
<protein>
    <recommendedName>
        <fullName evidence="3">ADF-H domain-containing protein</fullName>
    </recommendedName>
</protein>
<organism evidence="4 5">
    <name type="scientific">Trichoderma gamsii</name>
    <dbReference type="NCBI Taxonomy" id="398673"/>
    <lineage>
        <taxon>Eukaryota</taxon>
        <taxon>Fungi</taxon>
        <taxon>Dikarya</taxon>
        <taxon>Ascomycota</taxon>
        <taxon>Pezizomycotina</taxon>
        <taxon>Sordariomycetes</taxon>
        <taxon>Hypocreomycetidae</taxon>
        <taxon>Hypocreales</taxon>
        <taxon>Hypocreaceae</taxon>
        <taxon>Trichoderma</taxon>
    </lineage>
</organism>
<dbReference type="GO" id="GO:0071933">
    <property type="term" value="F:Arp2/3 complex binding"/>
    <property type="evidence" value="ECO:0007669"/>
    <property type="project" value="InterPro"/>
</dbReference>
<dbReference type="STRING" id="398673.A0A2P4ZDW7"/>
<keyword evidence="2" id="KW-0539">Nucleus</keyword>
<dbReference type="GO" id="GO:0071846">
    <property type="term" value="P:actin filament debranching"/>
    <property type="evidence" value="ECO:0007669"/>
    <property type="project" value="InterPro"/>
</dbReference>
<evidence type="ECO:0000256" key="2">
    <source>
        <dbReference type="PIRNR" id="PIRNR001788"/>
    </source>
</evidence>
<dbReference type="GO" id="GO:0030479">
    <property type="term" value="C:actin cortical patch"/>
    <property type="evidence" value="ECO:0007669"/>
    <property type="project" value="TreeGrafter"/>
</dbReference>
<name>A0A2P4ZDW7_9HYPO</name>
<dbReference type="SMART" id="SM00102">
    <property type="entry name" value="ADF"/>
    <property type="match status" value="1"/>
</dbReference>
<evidence type="ECO:0000313" key="5">
    <source>
        <dbReference type="Proteomes" id="UP000054821"/>
    </source>
</evidence>
<dbReference type="FunFam" id="3.40.20.10:FF:000048">
    <property type="entry name" value="Putative gmf family protein"/>
    <property type="match status" value="1"/>
</dbReference>
<proteinExistence type="inferred from homology"/>
<dbReference type="EMBL" id="JPDN02000038">
    <property type="protein sequence ID" value="PON22473.1"/>
    <property type="molecule type" value="Genomic_DNA"/>
</dbReference>
<sequence>MASESRLYQISGETKSHLLKFRLTTSRASKPQAVIYLIDKNTHEIRQDDDKTVYTSLDEIADDLPDSTPRFIFLSYPLTMPDGRLSVPYTMIYYLPINCNAATRMLYAGAKELIRNTAEVNKVIDIESAEDLEDIPKQLSG</sequence>
<dbReference type="GeneID" id="29986518"/>
<evidence type="ECO:0000313" key="4">
    <source>
        <dbReference type="EMBL" id="PON22473.1"/>
    </source>
</evidence>
<dbReference type="PANTHER" id="PTHR11249">
    <property type="entry name" value="GLIAL FACTOR NATURATION FACTOR"/>
    <property type="match status" value="1"/>
</dbReference>
<comment type="caution">
    <text evidence="4">The sequence shown here is derived from an EMBL/GenBank/DDBJ whole genome shotgun (WGS) entry which is preliminary data.</text>
</comment>
<accession>A0A2P4ZDW7</accession>
<dbReference type="InterPro" id="IPR029006">
    <property type="entry name" value="ADF-H/Gelsolin-like_dom_sf"/>
</dbReference>
<evidence type="ECO:0000259" key="3">
    <source>
        <dbReference type="PROSITE" id="PS51263"/>
    </source>
</evidence>
<gene>
    <name evidence="4" type="ORF">TGAM01_v208753</name>
</gene>
<dbReference type="Pfam" id="PF00241">
    <property type="entry name" value="Cofilin_ADF"/>
    <property type="match status" value="1"/>
</dbReference>